<keyword evidence="6" id="KW-0436">Ligase</keyword>
<evidence type="ECO:0000313" key="6">
    <source>
        <dbReference type="EMBL" id="MCP0886794.1"/>
    </source>
</evidence>
<dbReference type="NCBIfam" id="TIGR02727">
    <property type="entry name" value="MTHFS_bact"/>
    <property type="match status" value="1"/>
</dbReference>
<dbReference type="InterPro" id="IPR024185">
    <property type="entry name" value="FTHF_cligase-like_sf"/>
</dbReference>
<dbReference type="EC" id="6.3.3.2" evidence="5"/>
<keyword evidence="3 4" id="KW-0067">ATP-binding</keyword>
<dbReference type="GO" id="GO:0005524">
    <property type="term" value="F:ATP binding"/>
    <property type="evidence" value="ECO:0007669"/>
    <property type="project" value="UniProtKB-KW"/>
</dbReference>
<keyword evidence="7" id="KW-1185">Reference proteome</keyword>
<feature type="binding site" evidence="4">
    <location>
        <begin position="5"/>
        <end position="9"/>
    </location>
    <ligand>
        <name>ATP</name>
        <dbReference type="ChEBI" id="CHEBI:30616"/>
    </ligand>
</feature>
<evidence type="ECO:0000256" key="1">
    <source>
        <dbReference type="ARBA" id="ARBA00010638"/>
    </source>
</evidence>
<reference evidence="6 7" key="1">
    <citation type="journal article" date="2023" name="Int. J. Syst. Evol. Microbiol.">
        <title>Ligilactobacillus ubinensis sp. nov., a novel species isolated from the wild ferment of a durian fruit (Durio zibethinus).</title>
        <authorList>
            <person name="Heng Y.C."/>
            <person name="Menon N."/>
            <person name="Chen B."/>
            <person name="Loo B.Z.L."/>
            <person name="Wong G.W.J."/>
            <person name="Lim A.C.H."/>
            <person name="Silvaraju S."/>
            <person name="Kittelmann S."/>
        </authorList>
    </citation>
    <scope>NUCLEOTIDE SEQUENCE [LARGE SCALE GENOMIC DNA]</scope>
    <source>
        <strain evidence="6 7">WILCCON 0076</strain>
    </source>
</reference>
<dbReference type="GO" id="GO:0009396">
    <property type="term" value="P:folic acid-containing compound biosynthetic process"/>
    <property type="evidence" value="ECO:0007669"/>
    <property type="project" value="TreeGrafter"/>
</dbReference>
<feature type="binding site" evidence="4">
    <location>
        <position position="52"/>
    </location>
    <ligand>
        <name>substrate</name>
    </ligand>
</feature>
<proteinExistence type="inferred from homology"/>
<accession>A0A9X2FKD1</accession>
<dbReference type="PANTHER" id="PTHR23407">
    <property type="entry name" value="ATPASE INHIBITOR/5-FORMYLTETRAHYDROFOLATE CYCLO-LIGASE"/>
    <property type="match status" value="1"/>
</dbReference>
<organism evidence="6 7">
    <name type="scientific">Ligilactobacillus ubinensis</name>
    <dbReference type="NCBI Taxonomy" id="2876789"/>
    <lineage>
        <taxon>Bacteria</taxon>
        <taxon>Bacillati</taxon>
        <taxon>Bacillota</taxon>
        <taxon>Bacilli</taxon>
        <taxon>Lactobacillales</taxon>
        <taxon>Lactobacillaceae</taxon>
        <taxon>Ligilactobacillus</taxon>
    </lineage>
</organism>
<dbReference type="Pfam" id="PF01812">
    <property type="entry name" value="5-FTHF_cyc-lig"/>
    <property type="match status" value="1"/>
</dbReference>
<dbReference type="EMBL" id="JAIULA010000008">
    <property type="protein sequence ID" value="MCP0886794.1"/>
    <property type="molecule type" value="Genomic_DNA"/>
</dbReference>
<name>A0A9X2FKD1_9LACO</name>
<dbReference type="InterPro" id="IPR002698">
    <property type="entry name" value="FTHF_cligase"/>
</dbReference>
<dbReference type="GO" id="GO:0046872">
    <property type="term" value="F:metal ion binding"/>
    <property type="evidence" value="ECO:0007669"/>
    <property type="project" value="UniProtKB-KW"/>
</dbReference>
<dbReference type="AlphaFoldDB" id="A0A9X2FKD1"/>
<gene>
    <name evidence="6" type="ORF">LB941_05510</name>
</gene>
<evidence type="ECO:0000256" key="5">
    <source>
        <dbReference type="RuleBase" id="RU361279"/>
    </source>
</evidence>
<keyword evidence="5" id="KW-0460">Magnesium</keyword>
<comment type="similarity">
    <text evidence="1 5">Belongs to the 5-formyltetrahydrofolate cyclo-ligase family.</text>
</comment>
<evidence type="ECO:0000256" key="4">
    <source>
        <dbReference type="PIRSR" id="PIRSR006806-1"/>
    </source>
</evidence>
<sequence length="183" mass="21443">MTQSKEDIRNKQLKQLKLAENNWEKEQDELILYQKLFMTTEWKNAQNIGITISQAEEIDTKPIILKALLEKKEVYIPKTLPKRKMVFVHLKSEINIKRNNMGILEPVEPYETIEKRMLELLIIPGVAYSKSGDRIGYGGGFYDRYLFNFSGDVIALADRIRYFEKCAWKIEETDIKIPKILSI</sequence>
<comment type="catalytic activity">
    <reaction evidence="5">
        <text>(6S)-5-formyl-5,6,7,8-tetrahydrofolate + ATP = (6R)-5,10-methenyltetrahydrofolate + ADP + phosphate</text>
        <dbReference type="Rhea" id="RHEA:10488"/>
        <dbReference type="ChEBI" id="CHEBI:30616"/>
        <dbReference type="ChEBI" id="CHEBI:43474"/>
        <dbReference type="ChEBI" id="CHEBI:57455"/>
        <dbReference type="ChEBI" id="CHEBI:57457"/>
        <dbReference type="ChEBI" id="CHEBI:456216"/>
        <dbReference type="EC" id="6.3.3.2"/>
    </reaction>
</comment>
<dbReference type="PIRSF" id="PIRSF006806">
    <property type="entry name" value="FTHF_cligase"/>
    <property type="match status" value="1"/>
</dbReference>
<comment type="cofactor">
    <cofactor evidence="5">
        <name>Mg(2+)</name>
        <dbReference type="ChEBI" id="CHEBI:18420"/>
    </cofactor>
</comment>
<keyword evidence="2 4" id="KW-0547">Nucleotide-binding</keyword>
<protein>
    <recommendedName>
        <fullName evidence="5">5-formyltetrahydrofolate cyclo-ligase</fullName>
        <ecNumber evidence="5">6.3.3.2</ecNumber>
    </recommendedName>
</protein>
<dbReference type="GO" id="GO:0035999">
    <property type="term" value="P:tetrahydrofolate interconversion"/>
    <property type="evidence" value="ECO:0007669"/>
    <property type="project" value="TreeGrafter"/>
</dbReference>
<dbReference type="GO" id="GO:0030272">
    <property type="term" value="F:5-formyltetrahydrofolate cyclo-ligase activity"/>
    <property type="evidence" value="ECO:0007669"/>
    <property type="project" value="UniProtKB-EC"/>
</dbReference>
<dbReference type="Proteomes" id="UP001139006">
    <property type="component" value="Unassembled WGS sequence"/>
</dbReference>
<feature type="binding site" evidence="4">
    <location>
        <begin position="134"/>
        <end position="142"/>
    </location>
    <ligand>
        <name>ATP</name>
        <dbReference type="ChEBI" id="CHEBI:30616"/>
    </ligand>
</feature>
<feature type="binding site" evidence="4">
    <location>
        <position position="57"/>
    </location>
    <ligand>
        <name>substrate</name>
    </ligand>
</feature>
<evidence type="ECO:0000256" key="3">
    <source>
        <dbReference type="ARBA" id="ARBA00022840"/>
    </source>
</evidence>
<dbReference type="RefSeq" id="WP_253360165.1">
    <property type="nucleotide sequence ID" value="NZ_JAIULA010000008.1"/>
</dbReference>
<dbReference type="InterPro" id="IPR037171">
    <property type="entry name" value="NagB/RpiA_transferase-like"/>
</dbReference>
<evidence type="ECO:0000313" key="7">
    <source>
        <dbReference type="Proteomes" id="UP001139006"/>
    </source>
</evidence>
<dbReference type="SUPFAM" id="SSF100950">
    <property type="entry name" value="NagB/RpiA/CoA transferase-like"/>
    <property type="match status" value="1"/>
</dbReference>
<dbReference type="PANTHER" id="PTHR23407:SF1">
    <property type="entry name" value="5-FORMYLTETRAHYDROFOLATE CYCLO-LIGASE"/>
    <property type="match status" value="1"/>
</dbReference>
<keyword evidence="5" id="KW-0479">Metal-binding</keyword>
<evidence type="ECO:0000256" key="2">
    <source>
        <dbReference type="ARBA" id="ARBA00022741"/>
    </source>
</evidence>
<dbReference type="Gene3D" id="3.40.50.10420">
    <property type="entry name" value="NagB/RpiA/CoA transferase-like"/>
    <property type="match status" value="1"/>
</dbReference>
<comment type="caution">
    <text evidence="6">The sequence shown here is derived from an EMBL/GenBank/DDBJ whole genome shotgun (WGS) entry which is preliminary data.</text>
</comment>